<accession>A0ABP4F5J7</accession>
<protein>
    <recommendedName>
        <fullName evidence="2">wHTH-Hsp90 Na associated domain-containing protein</fullName>
    </recommendedName>
</protein>
<evidence type="ECO:0000313" key="3">
    <source>
        <dbReference type="EMBL" id="GAA1152307.1"/>
    </source>
</evidence>
<feature type="domain" description="wHTH-Hsp90 Na associated" evidence="2">
    <location>
        <begin position="142"/>
        <end position="195"/>
    </location>
</feature>
<dbReference type="RefSeq" id="WP_344269351.1">
    <property type="nucleotide sequence ID" value="NZ_BAAAKV010000003.1"/>
</dbReference>
<comment type="caution">
    <text evidence="3">The sequence shown here is derived from an EMBL/GenBank/DDBJ whole genome shotgun (WGS) entry which is preliminary data.</text>
</comment>
<gene>
    <name evidence="3" type="ORF">GCM10009654_04720</name>
</gene>
<evidence type="ECO:0000259" key="2">
    <source>
        <dbReference type="Pfam" id="PF24410"/>
    </source>
</evidence>
<feature type="domain" description="wHTH-Hsp90 Na associated" evidence="2">
    <location>
        <begin position="218"/>
        <end position="273"/>
    </location>
</feature>
<feature type="domain" description="wHTH-Hsp90 Na associated" evidence="2">
    <location>
        <begin position="76"/>
        <end position="130"/>
    </location>
</feature>
<keyword evidence="4" id="KW-1185">Reference proteome</keyword>
<dbReference type="InterPro" id="IPR056507">
    <property type="entry name" value="wHTH-HSP90_Na-assoc"/>
</dbReference>
<organism evidence="3 4">
    <name type="scientific">Streptomyces hebeiensis</name>
    <dbReference type="NCBI Taxonomy" id="229486"/>
    <lineage>
        <taxon>Bacteria</taxon>
        <taxon>Bacillati</taxon>
        <taxon>Actinomycetota</taxon>
        <taxon>Actinomycetes</taxon>
        <taxon>Kitasatosporales</taxon>
        <taxon>Streptomycetaceae</taxon>
        <taxon>Streptomyces</taxon>
    </lineage>
</organism>
<evidence type="ECO:0000256" key="1">
    <source>
        <dbReference type="SAM" id="MobiDB-lite"/>
    </source>
</evidence>
<sequence>MYVYEAPFEDRDDLRITSYRLKGESPWLAPDRTVAYGHVLLAAGTMGWSADAVVSRLTELGYGQIERPDGPLPATVDRADALLVNTEGKDDQFRWLGVGARVPLRYVLAAAGRTNQGPAEVARRMAVLGYEIPADRPLPEIPEPRDIVLIRTDRKGDGKWLDWDDEVPLSLIHTAARELRMKPHEVADRLTELGFKPPATPRPEDGPSRPTGVPPSEPLDEDDLLILSQELDGREPWLYPGSYVKVPLPHVLRASLATGRSPADVVARLAELGRSPHENAKVPEVADPADIRLLTAVDRSLQDGVHLEHVLRGASLTGRSPADVAARLTELGYRLPDEVEYPEVRAALRG</sequence>
<dbReference type="EMBL" id="BAAAKV010000003">
    <property type="protein sequence ID" value="GAA1152307.1"/>
    <property type="molecule type" value="Genomic_DNA"/>
</dbReference>
<evidence type="ECO:0000313" key="4">
    <source>
        <dbReference type="Proteomes" id="UP001501371"/>
    </source>
</evidence>
<feature type="region of interest" description="Disordered" evidence="1">
    <location>
        <begin position="192"/>
        <end position="220"/>
    </location>
</feature>
<feature type="domain" description="wHTH-Hsp90 Na associated" evidence="2">
    <location>
        <begin position="286"/>
        <end position="333"/>
    </location>
</feature>
<proteinExistence type="predicted"/>
<dbReference type="Proteomes" id="UP001501371">
    <property type="component" value="Unassembled WGS sequence"/>
</dbReference>
<reference evidence="4" key="1">
    <citation type="journal article" date="2019" name="Int. J. Syst. Evol. Microbiol.">
        <title>The Global Catalogue of Microorganisms (GCM) 10K type strain sequencing project: providing services to taxonomists for standard genome sequencing and annotation.</title>
        <authorList>
            <consortium name="The Broad Institute Genomics Platform"/>
            <consortium name="The Broad Institute Genome Sequencing Center for Infectious Disease"/>
            <person name="Wu L."/>
            <person name="Ma J."/>
        </authorList>
    </citation>
    <scope>NUCLEOTIDE SEQUENCE [LARGE SCALE GENOMIC DNA]</scope>
    <source>
        <strain evidence="4">JCM 12696</strain>
    </source>
</reference>
<dbReference type="Pfam" id="PF24410">
    <property type="entry name" value="wHTH-HSP90_Na-assoc"/>
    <property type="match status" value="5"/>
</dbReference>
<name>A0ABP4F5J7_9ACTN</name>
<feature type="domain" description="wHTH-Hsp90 Na associated" evidence="2">
    <location>
        <begin position="10"/>
        <end position="62"/>
    </location>
</feature>